<name>A0A7J6TK67_PEROL</name>
<gene>
    <name evidence="2" type="ORF">FOZ62_015552</name>
</gene>
<reference evidence="2 3" key="1">
    <citation type="submission" date="2020-04" db="EMBL/GenBank/DDBJ databases">
        <title>Perkinsus olseni comparative genomics.</title>
        <authorList>
            <person name="Bogema D.R."/>
        </authorList>
    </citation>
    <scope>NUCLEOTIDE SEQUENCE [LARGE SCALE GENOMIC DNA]</scope>
    <source>
        <strain evidence="2">ATCC PRA-205</strain>
    </source>
</reference>
<dbReference type="Pfam" id="PF00583">
    <property type="entry name" value="Acetyltransf_1"/>
    <property type="match status" value="1"/>
</dbReference>
<dbReference type="PANTHER" id="PTHR11695:SF294">
    <property type="entry name" value="RETICULON-4-INTERACTING PROTEIN 1, MITOCHONDRIAL"/>
    <property type="match status" value="1"/>
</dbReference>
<proteinExistence type="predicted"/>
<dbReference type="PANTHER" id="PTHR11695">
    <property type="entry name" value="ALCOHOL DEHYDROGENASE RELATED"/>
    <property type="match status" value="1"/>
</dbReference>
<dbReference type="InterPro" id="IPR050700">
    <property type="entry name" value="YIM1/Zinc_Alcohol_DH_Fams"/>
</dbReference>
<dbReference type="Proteomes" id="UP000574390">
    <property type="component" value="Unassembled WGS sequence"/>
</dbReference>
<dbReference type="GO" id="GO:0016747">
    <property type="term" value="F:acyltransferase activity, transferring groups other than amino-acyl groups"/>
    <property type="evidence" value="ECO:0007669"/>
    <property type="project" value="InterPro"/>
</dbReference>
<dbReference type="InterPro" id="IPR016181">
    <property type="entry name" value="Acyl_CoA_acyltransferase"/>
</dbReference>
<protein>
    <recommendedName>
        <fullName evidence="1">N-acetyltransferase domain-containing protein</fullName>
    </recommendedName>
</protein>
<dbReference type="SUPFAM" id="SSF50129">
    <property type="entry name" value="GroES-like"/>
    <property type="match status" value="1"/>
</dbReference>
<sequence length="706" mass="77493">MPSTTAVTDAQLPPAELRSNAVLESLEKPPFRLILVDLTDKNIAQVKLLNQLTFPVRYGDHFYEGLLKFKDNGGFVKLAYMCDVLVGSIGCRMMAVDPKDPSQGMKMYIMTLSVLPMFRRCRVATTLLNALQEDLEKRTEALRLEREAKARSASHHHGQHRAEETGLAGQVVKISLDVQINNASAISFYEKHGFEKVAEVPGYYPDLDPKDAYTMEKQLPVVEVASQGRPLVVRFPVRPFATVGQLQAAGIVKNPEREREFARLRDGEERVDFEAAKRESLWMRAVGGNAGITRQEMYLDYVNSVKSLRSLLDYYDIAVPVEQEMDLKNADFFEISGPGQIERAGPPVGLGRSHLGAFPSGSPFATPGQVPYLPTPEYGIGYPFTYGDKAGDMAWHEGDVEIPKPGRSQVQVKVMAVGMNPLDYKLPTMVPFSSYLLRGRPVGFDFSGKVTVPNGDFKEGDIVYGVTFKGALAEYTTADASRIAKVPEGMDHTTAAGLPTASTTALAALRKGQISESTRNVLIIGASGGVGCMGVQIAKSLGAKVWGVCSGKNEEFVKSLGADEILDYSKSGFAFPNKQCPTDSIDVVFDTVSSPEDMNYEPLARKSLRQGGKYITTNSPSKLDLARAILSSFLPFNLQRSGYFMVTSDARTQDLDTLAGMVMNGELKVPLQEVLPFTEEGCRKAFDLLKSRRVKGKVVIDMEQKL</sequence>
<evidence type="ECO:0000313" key="3">
    <source>
        <dbReference type="Proteomes" id="UP000574390"/>
    </source>
</evidence>
<dbReference type="SUPFAM" id="SSF55729">
    <property type="entry name" value="Acyl-CoA N-acyltransferases (Nat)"/>
    <property type="match status" value="1"/>
</dbReference>
<dbReference type="InterPro" id="IPR020843">
    <property type="entry name" value="ER"/>
</dbReference>
<dbReference type="InterPro" id="IPR013154">
    <property type="entry name" value="ADH-like_N"/>
</dbReference>
<dbReference type="Pfam" id="PF13602">
    <property type="entry name" value="ADH_zinc_N_2"/>
    <property type="match status" value="1"/>
</dbReference>
<comment type="caution">
    <text evidence="2">The sequence shown here is derived from an EMBL/GenBank/DDBJ whole genome shotgun (WGS) entry which is preliminary data.</text>
</comment>
<dbReference type="Pfam" id="PF08240">
    <property type="entry name" value="ADH_N"/>
    <property type="match status" value="1"/>
</dbReference>
<dbReference type="Gene3D" id="3.90.180.10">
    <property type="entry name" value="Medium-chain alcohol dehydrogenases, catalytic domain"/>
    <property type="match status" value="1"/>
</dbReference>
<dbReference type="Gene3D" id="3.40.50.720">
    <property type="entry name" value="NAD(P)-binding Rossmann-like Domain"/>
    <property type="match status" value="1"/>
</dbReference>
<dbReference type="GO" id="GO:0016491">
    <property type="term" value="F:oxidoreductase activity"/>
    <property type="evidence" value="ECO:0007669"/>
    <property type="project" value="InterPro"/>
</dbReference>
<dbReference type="InterPro" id="IPR036291">
    <property type="entry name" value="NAD(P)-bd_dom_sf"/>
</dbReference>
<dbReference type="InterPro" id="IPR000182">
    <property type="entry name" value="GNAT_dom"/>
</dbReference>
<dbReference type="EMBL" id="JABANM010006575">
    <property type="protein sequence ID" value="KAF4745699.1"/>
    <property type="molecule type" value="Genomic_DNA"/>
</dbReference>
<dbReference type="AlphaFoldDB" id="A0A7J6TK67"/>
<dbReference type="InterPro" id="IPR011032">
    <property type="entry name" value="GroES-like_sf"/>
</dbReference>
<dbReference type="SMART" id="SM00829">
    <property type="entry name" value="PKS_ER"/>
    <property type="match status" value="1"/>
</dbReference>
<evidence type="ECO:0000259" key="1">
    <source>
        <dbReference type="PROSITE" id="PS51186"/>
    </source>
</evidence>
<accession>A0A7J6TK67</accession>
<dbReference type="CDD" id="cd08267">
    <property type="entry name" value="MDR1"/>
    <property type="match status" value="1"/>
</dbReference>
<feature type="domain" description="N-acetyltransferase" evidence="1">
    <location>
        <begin position="33"/>
        <end position="220"/>
    </location>
</feature>
<dbReference type="Gene3D" id="3.40.630.30">
    <property type="match status" value="1"/>
</dbReference>
<dbReference type="SUPFAM" id="SSF51735">
    <property type="entry name" value="NAD(P)-binding Rossmann-fold domains"/>
    <property type="match status" value="1"/>
</dbReference>
<organism evidence="2 3">
    <name type="scientific">Perkinsus olseni</name>
    <name type="common">Perkinsus atlanticus</name>
    <dbReference type="NCBI Taxonomy" id="32597"/>
    <lineage>
        <taxon>Eukaryota</taxon>
        <taxon>Sar</taxon>
        <taxon>Alveolata</taxon>
        <taxon>Perkinsozoa</taxon>
        <taxon>Perkinsea</taxon>
        <taxon>Perkinsida</taxon>
        <taxon>Perkinsidae</taxon>
        <taxon>Perkinsus</taxon>
    </lineage>
</organism>
<evidence type="ECO:0000313" key="2">
    <source>
        <dbReference type="EMBL" id="KAF4745699.1"/>
    </source>
</evidence>
<dbReference type="PROSITE" id="PS51186">
    <property type="entry name" value="GNAT"/>
    <property type="match status" value="1"/>
</dbReference>